<reference evidence="1 2" key="1">
    <citation type="journal article" date="2022" name="Plant J.">
        <title>Chromosome-level genome of Camellia lanceoleosa provides a valuable resource for understanding genome evolution and self-incompatibility.</title>
        <authorList>
            <person name="Gong W."/>
            <person name="Xiao S."/>
            <person name="Wang L."/>
            <person name="Liao Z."/>
            <person name="Chang Y."/>
            <person name="Mo W."/>
            <person name="Hu G."/>
            <person name="Li W."/>
            <person name="Zhao G."/>
            <person name="Zhu H."/>
            <person name="Hu X."/>
            <person name="Ji K."/>
            <person name="Xiang X."/>
            <person name="Song Q."/>
            <person name="Yuan D."/>
            <person name="Jin S."/>
            <person name="Zhang L."/>
        </authorList>
    </citation>
    <scope>NUCLEOTIDE SEQUENCE [LARGE SCALE GENOMIC DNA]</scope>
    <source>
        <strain evidence="1">SQ_2022a</strain>
    </source>
</reference>
<dbReference type="EMBL" id="CM045760">
    <property type="protein sequence ID" value="KAI8027805.1"/>
    <property type="molecule type" value="Genomic_DNA"/>
</dbReference>
<protein>
    <submittedName>
        <fullName evidence="1">Uncharacterized protein</fullName>
    </submittedName>
</protein>
<name>A0ACC0IQB7_9ERIC</name>
<keyword evidence="2" id="KW-1185">Reference proteome</keyword>
<accession>A0ACC0IQB7</accession>
<evidence type="ECO:0000313" key="1">
    <source>
        <dbReference type="EMBL" id="KAI8027805.1"/>
    </source>
</evidence>
<sequence length="435" mass="47749">MSLYRHLVQLFIVLVFCSSCISSTSGDQLFINDDQLHSLKYETETFDLSRLYDQVGLPTGSPYMVNVDDFGAKGDGTDDSEAFRKAWEEVCSYNNSVLVVPEDRIYHLKPINFSGPCNSHISMKIDGTIKASVNPWDYEHSPQHWLLFQNLRNFEVKGRGTINGNGKIWWKKSCKIDKSRPCTDAPTAATFLGCKNLKVSGLRVRNPQQVHISFQKCVNVKARNLIIVAPGNSPNTDGIHVTGTQNIQIMNSIIKTGDDCISIVSGSKNIKVTDITCGPGHGISIGSLGKGNSDARVLDVSVNRVRFSGSTNGVRIKTWQGGSGFAKNIKFQDVLMHNVSNPIIIDQNYCDQIKPCTKQPSAVQVENVWYKNIRGTSASKVAIQLNCSKSLPCKGIVLQDIILAAAQTDQNAIASCDNVYLASRGRVSPPCSESE</sequence>
<comment type="caution">
    <text evidence="1">The sequence shown here is derived from an EMBL/GenBank/DDBJ whole genome shotgun (WGS) entry which is preliminary data.</text>
</comment>
<organism evidence="1 2">
    <name type="scientific">Camellia lanceoleosa</name>
    <dbReference type="NCBI Taxonomy" id="1840588"/>
    <lineage>
        <taxon>Eukaryota</taxon>
        <taxon>Viridiplantae</taxon>
        <taxon>Streptophyta</taxon>
        <taxon>Embryophyta</taxon>
        <taxon>Tracheophyta</taxon>
        <taxon>Spermatophyta</taxon>
        <taxon>Magnoliopsida</taxon>
        <taxon>eudicotyledons</taxon>
        <taxon>Gunneridae</taxon>
        <taxon>Pentapetalae</taxon>
        <taxon>asterids</taxon>
        <taxon>Ericales</taxon>
        <taxon>Theaceae</taxon>
        <taxon>Camellia</taxon>
    </lineage>
</organism>
<dbReference type="Proteomes" id="UP001060215">
    <property type="component" value="Chromosome 3"/>
</dbReference>
<evidence type="ECO:0000313" key="2">
    <source>
        <dbReference type="Proteomes" id="UP001060215"/>
    </source>
</evidence>
<proteinExistence type="predicted"/>
<gene>
    <name evidence="1" type="ORF">LOK49_LG02G01426</name>
</gene>